<evidence type="ECO:0000313" key="6">
    <source>
        <dbReference type="EMBL" id="VVW64441.1"/>
    </source>
</evidence>
<dbReference type="Pfam" id="PF00756">
    <property type="entry name" value="Esterase"/>
    <property type="match status" value="1"/>
</dbReference>
<dbReference type="AlphaFoldDB" id="A0A5K1FJH7"/>
<protein>
    <recommendedName>
        <fullName evidence="3">S-formylglutathione hydrolase</fullName>
        <ecNumber evidence="2">3.1.2.12</ecNumber>
    </recommendedName>
</protein>
<dbReference type="GO" id="GO:0018738">
    <property type="term" value="F:S-formylglutathione hydrolase activity"/>
    <property type="evidence" value="ECO:0007669"/>
    <property type="project" value="UniProtKB-EC"/>
</dbReference>
<dbReference type="SUPFAM" id="SSF53474">
    <property type="entry name" value="alpha/beta-Hydrolases"/>
    <property type="match status" value="1"/>
</dbReference>
<keyword evidence="4" id="KW-0719">Serine esterase</keyword>
<accession>A0A5K1FJH7</accession>
<dbReference type="GO" id="GO:0046294">
    <property type="term" value="P:formaldehyde catabolic process"/>
    <property type="evidence" value="ECO:0007669"/>
    <property type="project" value="InterPro"/>
</dbReference>
<evidence type="ECO:0000256" key="1">
    <source>
        <dbReference type="ARBA" id="ARBA00005622"/>
    </source>
</evidence>
<dbReference type="EMBL" id="LR721786">
    <property type="protein sequence ID" value="VVW64441.1"/>
    <property type="molecule type" value="Genomic_DNA"/>
</dbReference>
<evidence type="ECO:0000256" key="4">
    <source>
        <dbReference type="ARBA" id="ARBA00022487"/>
    </source>
</evidence>
<name>A0A5K1FJH7_9MAGN</name>
<dbReference type="PANTHER" id="PTHR10061:SF0">
    <property type="entry name" value="S-FORMYLGLUTATHIONE HYDROLASE"/>
    <property type="match status" value="1"/>
</dbReference>
<keyword evidence="5" id="KW-0378">Hydrolase</keyword>
<gene>
    <name evidence="6" type="ORF">NYM_LOCUS24821</name>
</gene>
<dbReference type="EC" id="3.1.2.12" evidence="2"/>
<dbReference type="PANTHER" id="PTHR10061">
    <property type="entry name" value="S-FORMYLGLUTATHIONE HYDROLASE"/>
    <property type="match status" value="1"/>
</dbReference>
<reference evidence="6" key="1">
    <citation type="submission" date="2019-09" db="EMBL/GenBank/DDBJ databases">
        <authorList>
            <person name="Zhang L."/>
        </authorList>
    </citation>
    <scope>NUCLEOTIDE SEQUENCE</scope>
</reference>
<dbReference type="GO" id="GO:0052689">
    <property type="term" value="F:carboxylic ester hydrolase activity"/>
    <property type="evidence" value="ECO:0007669"/>
    <property type="project" value="UniProtKB-KW"/>
</dbReference>
<sequence length="116" mass="13421">MTFYIYFPPSVDSQKLPVFYWWSGLTCSAENFSIKSEAQRADSIEGFAVIAPDTSSRGLNVKGETDNWDFGVGAGSILNATQEKWKNWRMYAYVVNELPKLLTDNFQQPWFRTRYK</sequence>
<proteinExistence type="inferred from homology"/>
<dbReference type="GO" id="GO:0005829">
    <property type="term" value="C:cytosol"/>
    <property type="evidence" value="ECO:0007669"/>
    <property type="project" value="TreeGrafter"/>
</dbReference>
<dbReference type="Gene3D" id="3.40.50.1820">
    <property type="entry name" value="alpha/beta hydrolase"/>
    <property type="match status" value="1"/>
</dbReference>
<evidence type="ECO:0000256" key="2">
    <source>
        <dbReference type="ARBA" id="ARBA00012479"/>
    </source>
</evidence>
<dbReference type="InterPro" id="IPR029058">
    <property type="entry name" value="AB_hydrolase_fold"/>
</dbReference>
<dbReference type="InterPro" id="IPR014186">
    <property type="entry name" value="S-formylglutathione_hydrol"/>
</dbReference>
<evidence type="ECO:0000256" key="3">
    <source>
        <dbReference type="ARBA" id="ARBA00016774"/>
    </source>
</evidence>
<organism evidence="6">
    <name type="scientific">Nymphaea colorata</name>
    <name type="common">pocket water lily</name>
    <dbReference type="NCBI Taxonomy" id="210225"/>
    <lineage>
        <taxon>Eukaryota</taxon>
        <taxon>Viridiplantae</taxon>
        <taxon>Streptophyta</taxon>
        <taxon>Embryophyta</taxon>
        <taxon>Tracheophyta</taxon>
        <taxon>Spermatophyta</taxon>
        <taxon>Magnoliopsida</taxon>
        <taxon>Nymphaeales</taxon>
        <taxon>Nymphaeaceae</taxon>
        <taxon>Nymphaea</taxon>
    </lineage>
</organism>
<dbReference type="InterPro" id="IPR000801">
    <property type="entry name" value="Esterase-like"/>
</dbReference>
<comment type="similarity">
    <text evidence="1">Belongs to the esterase D family.</text>
</comment>
<dbReference type="Gramene" id="NC8G0125580.1">
    <property type="protein sequence ID" value="NC8G0125580.1:cds"/>
    <property type="gene ID" value="NC8G0125580"/>
</dbReference>
<evidence type="ECO:0000256" key="5">
    <source>
        <dbReference type="ARBA" id="ARBA00022801"/>
    </source>
</evidence>